<keyword evidence="5" id="KW-1185">Reference proteome</keyword>
<dbReference type="FunFam" id="3.40.50.720:FF:000084">
    <property type="entry name" value="Short-chain dehydrogenase reductase"/>
    <property type="match status" value="1"/>
</dbReference>
<dbReference type="InterPro" id="IPR036291">
    <property type="entry name" value="NAD(P)-bd_dom_sf"/>
</dbReference>
<evidence type="ECO:0000256" key="2">
    <source>
        <dbReference type="ARBA" id="ARBA00022857"/>
    </source>
</evidence>
<dbReference type="AlphaFoldDB" id="A0A9W9LSR1"/>
<dbReference type="PANTHER" id="PTHR48107">
    <property type="entry name" value="NADPH-DEPENDENT ALDEHYDE REDUCTASE-LIKE PROTEIN, CHLOROPLASTIC-RELATED"/>
    <property type="match status" value="1"/>
</dbReference>
<evidence type="ECO:0000256" key="1">
    <source>
        <dbReference type="ARBA" id="ARBA00006484"/>
    </source>
</evidence>
<reference evidence="4" key="1">
    <citation type="submission" date="2022-11" db="EMBL/GenBank/DDBJ databases">
        <authorList>
            <person name="Petersen C."/>
        </authorList>
    </citation>
    <scope>NUCLEOTIDE SEQUENCE</scope>
    <source>
        <strain evidence="4">IBT 26290</strain>
    </source>
</reference>
<accession>A0A9W9LSR1</accession>
<evidence type="ECO:0000256" key="3">
    <source>
        <dbReference type="ARBA" id="ARBA00023002"/>
    </source>
</evidence>
<gene>
    <name evidence="4" type="ORF">N7482_000542</name>
</gene>
<reference evidence="4" key="2">
    <citation type="journal article" date="2023" name="IMA Fungus">
        <title>Comparative genomic study of the Penicillium genus elucidates a diverse pangenome and 15 lateral gene transfer events.</title>
        <authorList>
            <person name="Petersen C."/>
            <person name="Sorensen T."/>
            <person name="Nielsen M.R."/>
            <person name="Sondergaard T.E."/>
            <person name="Sorensen J.L."/>
            <person name="Fitzpatrick D.A."/>
            <person name="Frisvad J.C."/>
            <person name="Nielsen K.L."/>
        </authorList>
    </citation>
    <scope>NUCLEOTIDE SEQUENCE</scope>
    <source>
        <strain evidence="4">IBT 26290</strain>
    </source>
</reference>
<dbReference type="RefSeq" id="XP_056546273.1">
    <property type="nucleotide sequence ID" value="XM_056682667.1"/>
</dbReference>
<keyword evidence="3" id="KW-0560">Oxidoreductase</keyword>
<dbReference type="GeneID" id="81421843"/>
<dbReference type="OrthoDB" id="47007at2759"/>
<dbReference type="Pfam" id="PF13561">
    <property type="entry name" value="adh_short_C2"/>
    <property type="match status" value="1"/>
</dbReference>
<organism evidence="4 5">
    <name type="scientific">Penicillium canariense</name>
    <dbReference type="NCBI Taxonomy" id="189055"/>
    <lineage>
        <taxon>Eukaryota</taxon>
        <taxon>Fungi</taxon>
        <taxon>Dikarya</taxon>
        <taxon>Ascomycota</taxon>
        <taxon>Pezizomycotina</taxon>
        <taxon>Eurotiomycetes</taxon>
        <taxon>Eurotiomycetidae</taxon>
        <taxon>Eurotiales</taxon>
        <taxon>Aspergillaceae</taxon>
        <taxon>Penicillium</taxon>
    </lineage>
</organism>
<comment type="caution">
    <text evidence="4">The sequence shown here is derived from an EMBL/GenBank/DDBJ whole genome shotgun (WGS) entry which is preliminary data.</text>
</comment>
<evidence type="ECO:0000313" key="4">
    <source>
        <dbReference type="EMBL" id="KAJ5174665.1"/>
    </source>
</evidence>
<dbReference type="PRINTS" id="PR00080">
    <property type="entry name" value="SDRFAMILY"/>
</dbReference>
<comment type="similarity">
    <text evidence="1">Belongs to the short-chain dehydrogenases/reductases (SDR) family.</text>
</comment>
<dbReference type="Gene3D" id="3.40.50.720">
    <property type="entry name" value="NAD(P)-binding Rossmann-like Domain"/>
    <property type="match status" value="1"/>
</dbReference>
<dbReference type="SUPFAM" id="SSF51735">
    <property type="entry name" value="NAD(P)-binding Rossmann-fold domains"/>
    <property type="match status" value="1"/>
</dbReference>
<keyword evidence="2" id="KW-0521">NADP</keyword>
<dbReference type="PANTHER" id="PTHR48107:SF7">
    <property type="entry name" value="RE15974P"/>
    <property type="match status" value="1"/>
</dbReference>
<dbReference type="EMBL" id="JAPQKN010000001">
    <property type="protein sequence ID" value="KAJ5174665.1"/>
    <property type="molecule type" value="Genomic_DNA"/>
</dbReference>
<dbReference type="Proteomes" id="UP001149163">
    <property type="component" value="Unassembled WGS sequence"/>
</dbReference>
<dbReference type="PRINTS" id="PR00081">
    <property type="entry name" value="GDHRDH"/>
</dbReference>
<evidence type="ECO:0000313" key="5">
    <source>
        <dbReference type="Proteomes" id="UP001149163"/>
    </source>
</evidence>
<protein>
    <submittedName>
        <fullName evidence="4">Uncharacterized protein</fullName>
    </submittedName>
</protein>
<dbReference type="GO" id="GO:0016614">
    <property type="term" value="F:oxidoreductase activity, acting on CH-OH group of donors"/>
    <property type="evidence" value="ECO:0007669"/>
    <property type="project" value="UniProtKB-ARBA"/>
</dbReference>
<name>A0A9W9LSR1_9EURO</name>
<dbReference type="InterPro" id="IPR002347">
    <property type="entry name" value="SDR_fam"/>
</dbReference>
<proteinExistence type="inferred from homology"/>
<sequence>MSLLGKVVLITGSSRGIGKATALRVASEGANVVINYINDVATANSLVDQIGPDRALAVQADASKLSDLDRLVETAVAKFGKIDVVIPNAGILPLKDLESTSEEDFDRTYNLMVKGPYFLAQKAVKHMPPGGRIIFVSSGTARYSSVSPAYLLYTSSKGAIEQMTRIMSKDLARKGISVNAVAPGPTTTKLFLDGKSEQLLKAIAGSSPFNRIGEPEEIAAVMAFLCGKDSSWISGQIVGVNGGMA</sequence>